<keyword evidence="2" id="KW-0547">Nucleotide-binding</keyword>
<evidence type="ECO:0000256" key="5">
    <source>
        <dbReference type="ARBA" id="ARBA00023204"/>
    </source>
</evidence>
<keyword evidence="3" id="KW-0227">DNA damage</keyword>
<reference evidence="9" key="1">
    <citation type="journal article" date="2022" name="bioRxiv">
        <title>Genomics of Preaxostyla Flagellates Illuminates Evolutionary Transitions and the Path Towards Mitochondrial Loss.</title>
        <authorList>
            <person name="Novak L.V.F."/>
            <person name="Treitli S.C."/>
            <person name="Pyrih J."/>
            <person name="Halakuc P."/>
            <person name="Pipaliya S.V."/>
            <person name="Vacek V."/>
            <person name="Brzon O."/>
            <person name="Soukal P."/>
            <person name="Eme L."/>
            <person name="Dacks J.B."/>
            <person name="Karnkowska A."/>
            <person name="Elias M."/>
            <person name="Hampl V."/>
        </authorList>
    </citation>
    <scope>NUCLEOTIDE SEQUENCE</scope>
    <source>
        <strain evidence="9">RCP-MX</strain>
    </source>
</reference>
<sequence length="330" mass="35527">MIQALPPVIPPPRTALELLRSPDFSARLSTGDSILDGALGGGFDVHTITDLAGEAGAGKSQLCLQLACMVQLPRHLGGLGGHACLLSTEGSFSSKRLRQIAEALQRRYPEDLKGNLCDNVYVQTIKTAEELLLSLQTALPAILEEKPIRLVVIDSIAAVLRADFDRSQLVQRSDLMFQIASILKRLASKYHLVVVCVNQVTASFHEEAQRFTAQPIAESADDASPPPKPEATPTSMESVPASDGTFIRPALGLSWMNCVNSRIFLTRTNMRAPVMGPESTSPEASGASMPPPAESLTVIRTLRVLFSPRIAPQQTHFTITMGGLVGLQQI</sequence>
<dbReference type="InterPro" id="IPR016467">
    <property type="entry name" value="DNA_recomb/repair_RecA-like"/>
</dbReference>
<dbReference type="SUPFAM" id="SSF52540">
    <property type="entry name" value="P-loop containing nucleoside triphosphate hydrolases"/>
    <property type="match status" value="1"/>
</dbReference>
<gene>
    <name evidence="9" type="ORF">PAPYR_2485</name>
</gene>
<feature type="region of interest" description="Disordered" evidence="7">
    <location>
        <begin position="216"/>
        <end position="242"/>
    </location>
</feature>
<keyword evidence="10" id="KW-1185">Reference proteome</keyword>
<proteinExistence type="predicted"/>
<evidence type="ECO:0000256" key="1">
    <source>
        <dbReference type="ARBA" id="ARBA00004123"/>
    </source>
</evidence>
<comment type="caution">
    <text evidence="9">The sequence shown here is derived from an EMBL/GenBank/DDBJ whole genome shotgun (WGS) entry which is preliminary data.</text>
</comment>
<evidence type="ECO:0000256" key="4">
    <source>
        <dbReference type="ARBA" id="ARBA00022840"/>
    </source>
</evidence>
<evidence type="ECO:0000256" key="6">
    <source>
        <dbReference type="ARBA" id="ARBA00023242"/>
    </source>
</evidence>
<dbReference type="Gene3D" id="3.40.50.300">
    <property type="entry name" value="P-loop containing nucleotide triphosphate hydrolases"/>
    <property type="match status" value="1"/>
</dbReference>
<dbReference type="InterPro" id="IPR020588">
    <property type="entry name" value="RecA_ATP-bd"/>
</dbReference>
<dbReference type="Pfam" id="PF08423">
    <property type="entry name" value="Rad51"/>
    <property type="match status" value="1"/>
</dbReference>
<evidence type="ECO:0000256" key="3">
    <source>
        <dbReference type="ARBA" id="ARBA00022763"/>
    </source>
</evidence>
<evidence type="ECO:0000313" key="9">
    <source>
        <dbReference type="EMBL" id="KAJ4461044.1"/>
    </source>
</evidence>
<evidence type="ECO:0000256" key="7">
    <source>
        <dbReference type="SAM" id="MobiDB-lite"/>
    </source>
</evidence>
<dbReference type="PANTHER" id="PTHR46487:SF1">
    <property type="entry name" value="DNA REPAIR PROTEIN XRCC3"/>
    <property type="match status" value="1"/>
</dbReference>
<dbReference type="InterPro" id="IPR047348">
    <property type="entry name" value="XRCC3-like_C"/>
</dbReference>
<dbReference type="Proteomes" id="UP001141327">
    <property type="component" value="Unassembled WGS sequence"/>
</dbReference>
<organism evidence="9 10">
    <name type="scientific">Paratrimastix pyriformis</name>
    <dbReference type="NCBI Taxonomy" id="342808"/>
    <lineage>
        <taxon>Eukaryota</taxon>
        <taxon>Metamonada</taxon>
        <taxon>Preaxostyla</taxon>
        <taxon>Paratrimastigidae</taxon>
        <taxon>Paratrimastix</taxon>
    </lineage>
</organism>
<dbReference type="PROSITE" id="PS50162">
    <property type="entry name" value="RECA_2"/>
    <property type="match status" value="1"/>
</dbReference>
<dbReference type="PIRSF" id="PIRSF005856">
    <property type="entry name" value="Rad51"/>
    <property type="match status" value="1"/>
</dbReference>
<dbReference type="CDD" id="cd19491">
    <property type="entry name" value="XRCC3"/>
    <property type="match status" value="1"/>
</dbReference>
<dbReference type="EMBL" id="JAPMOS010000009">
    <property type="protein sequence ID" value="KAJ4461044.1"/>
    <property type="molecule type" value="Genomic_DNA"/>
</dbReference>
<keyword evidence="5" id="KW-0234">DNA repair</keyword>
<keyword evidence="4" id="KW-0067">ATP-binding</keyword>
<dbReference type="PANTHER" id="PTHR46487">
    <property type="entry name" value="DNA REPAIR PROTEIN XRCC3"/>
    <property type="match status" value="1"/>
</dbReference>
<evidence type="ECO:0000256" key="2">
    <source>
        <dbReference type="ARBA" id="ARBA00022741"/>
    </source>
</evidence>
<name>A0ABQ8UUK0_9EUKA</name>
<comment type="subcellular location">
    <subcellularLocation>
        <location evidence="1">Nucleus</location>
    </subcellularLocation>
</comment>
<evidence type="ECO:0000259" key="8">
    <source>
        <dbReference type="PROSITE" id="PS50162"/>
    </source>
</evidence>
<dbReference type="InterPro" id="IPR013632">
    <property type="entry name" value="Rad51_C"/>
</dbReference>
<feature type="domain" description="RecA family profile 1" evidence="8">
    <location>
        <begin position="24"/>
        <end position="200"/>
    </location>
</feature>
<evidence type="ECO:0000313" key="10">
    <source>
        <dbReference type="Proteomes" id="UP001141327"/>
    </source>
</evidence>
<accession>A0ABQ8UUK0</accession>
<dbReference type="InterPro" id="IPR027417">
    <property type="entry name" value="P-loop_NTPase"/>
</dbReference>
<keyword evidence="6" id="KW-0539">Nucleus</keyword>
<protein>
    <submittedName>
        <fullName evidence="9">DNA repair protein XRCC3</fullName>
    </submittedName>
</protein>